<dbReference type="AlphaFoldDB" id="A0A9P9W7N7"/>
<evidence type="ECO:0000259" key="4">
    <source>
        <dbReference type="Pfam" id="PF11715"/>
    </source>
</evidence>
<dbReference type="InterPro" id="IPR011047">
    <property type="entry name" value="Quinoprotein_ADH-like_sf"/>
</dbReference>
<dbReference type="PANTHER" id="PTHR21286:SF0">
    <property type="entry name" value="NUCLEAR PORE COMPLEX PROTEIN NUP160"/>
    <property type="match status" value="1"/>
</dbReference>
<evidence type="ECO:0000313" key="8">
    <source>
        <dbReference type="Proteomes" id="UP000829685"/>
    </source>
</evidence>
<evidence type="ECO:0000256" key="1">
    <source>
        <dbReference type="ARBA" id="ARBA00004123"/>
    </source>
</evidence>
<evidence type="ECO:0000256" key="2">
    <source>
        <dbReference type="ARBA" id="ARBA00022448"/>
    </source>
</evidence>
<dbReference type="InterPro" id="IPR021717">
    <property type="entry name" value="Nucleoporin_Nup160"/>
</dbReference>
<sequence>MSSRDPLYLHKETRLNLEAPSSALIVNVKLPSGSATARGQRRPHPPDEDEKLFRSRNCAVASSIYHRKHHAAPRSFLWRVLDADTLLSVRCIDVCKTKKSPDANLVVNLRFTQPIRPSCVALADSPDHDALSVFVVDQSNQFFTITLKPEHFRRPSPADIADLCKVHSSAALGIKVAHRLIAADDNLLVVTTHDGGILKLDRNKGHDSFRQPWRETQYNSKGWGQSFRGFLKGSHTVKHGNVNMDLSAASSVATTDLGQQEASFLFTVCLDHRLRIWNLQNGQILHTQDILNAERNPQEIGKWTIDPSQCNLIKVVGETEGKRLCVTYSPVGAGEFKFWKLEADPDEGGVAINPFFKDSQLIPPPPAGSDVWTLADFTVAHDGPHGTRLWVLWKNNMTYRVHYLAFTFEEVDDAWQNGWTGVYCDNTIPTAQSSGPGDATDATEKWLQLILAPGRFTKATLETALTIYEQGLGLAKDSSARTSKGLAESICSVLGSTSSLERSSSASGGMNYEGFRGANDMQWRRFYRLVVELDKQRGEALSLSYEPTSGQPWVACADGLSSIRECSRLEQICHNPGARLEGYENVSLLISTGLNFIDIFSHSMLQTCNAVLRCELLEDSTKTDDERIQYFSDKAAFWRQTSDDDCAQVTDALGQNFSAVSTELYGRTVSLMNAPADSQRQTPYPLTDFGRKIAVRAIQETVELQWNVCFSQLILLVHMEFEFDVPEDALHHRMDIGTVYRYLIKCLQRLELVRWLAKTQLLVPLPKADRSGSISGGSPALTKRSAEESQVITALEGLVGHLLGTCEMAGTPSSITDIASNVCATDSDIQLPPHLFQCALLCQSRPDLAAELGPFCDHDPFSTYVQGRVHLGLKDYSTAATYFKKAAYGLSRPTKNPDRHSSGLLDDTEWRLLHAGMPQYYAHVVSLYEKHKAYTYVVEFAQLALQFVNRQTKDGPAFRTEVQSRLFHGAVSISHFDLAHTALVTMADRALQRSLLRILIEKMCDGLHNSELVELPFPNLENAVDDILAHRCHDAVDIVTDKPWHQILYAWRIKRNDYRGAAAILLDRIHKLRQRADADEPAGDDVLDTVITRQYLMLINVLSCVDEKQAWIATEAPPASSHGVNGSSGSFGNGLGKRKVVTLGDIRREYQAELDRIAAIGNDQVPFMDAGDEMEVL</sequence>
<dbReference type="GO" id="GO:0005643">
    <property type="term" value="C:nuclear pore"/>
    <property type="evidence" value="ECO:0007669"/>
    <property type="project" value="TreeGrafter"/>
</dbReference>
<dbReference type="InterPro" id="IPR059141">
    <property type="entry name" value="Beta-prop_Nup120_160"/>
</dbReference>
<evidence type="ECO:0000313" key="7">
    <source>
        <dbReference type="EMBL" id="KAI1847480.1"/>
    </source>
</evidence>
<dbReference type="InterPro" id="IPR048884">
    <property type="entry name" value="Nup120_helical"/>
</dbReference>
<dbReference type="InterPro" id="IPR056548">
    <property type="entry name" value="HEAT_Nup120"/>
</dbReference>
<comment type="subcellular location">
    <subcellularLocation>
        <location evidence="1">Nucleus</location>
    </subcellularLocation>
</comment>
<dbReference type="PANTHER" id="PTHR21286">
    <property type="entry name" value="NUCLEAR PORE COMPLEX PROTEIN NUP160"/>
    <property type="match status" value="1"/>
</dbReference>
<keyword evidence="8" id="KW-1185">Reference proteome</keyword>
<evidence type="ECO:0000259" key="5">
    <source>
        <dbReference type="Pfam" id="PF21486"/>
    </source>
</evidence>
<organism evidence="7 8">
    <name type="scientific">Neoarthrinium moseri</name>
    <dbReference type="NCBI Taxonomy" id="1658444"/>
    <lineage>
        <taxon>Eukaryota</taxon>
        <taxon>Fungi</taxon>
        <taxon>Dikarya</taxon>
        <taxon>Ascomycota</taxon>
        <taxon>Pezizomycotina</taxon>
        <taxon>Sordariomycetes</taxon>
        <taxon>Xylariomycetidae</taxon>
        <taxon>Amphisphaeriales</taxon>
        <taxon>Apiosporaceae</taxon>
        <taxon>Neoarthrinium</taxon>
    </lineage>
</organism>
<reference evidence="7" key="1">
    <citation type="submission" date="2021-03" db="EMBL/GenBank/DDBJ databases">
        <title>Revisited historic fungal species revealed as producer of novel bioactive compounds through whole genome sequencing and comparative genomics.</title>
        <authorList>
            <person name="Vignolle G.A."/>
            <person name="Hochenegger N."/>
            <person name="Mach R.L."/>
            <person name="Mach-Aigner A.R."/>
            <person name="Javad Rahimi M."/>
            <person name="Salim K.A."/>
            <person name="Chan C.M."/>
            <person name="Lim L.B.L."/>
            <person name="Cai F."/>
            <person name="Druzhinina I.S."/>
            <person name="U'Ren J.M."/>
            <person name="Derntl C."/>
        </authorList>
    </citation>
    <scope>NUCLEOTIDE SEQUENCE</scope>
    <source>
        <strain evidence="7">TUCIM 5799</strain>
    </source>
</reference>
<keyword evidence="2" id="KW-0813">Transport</keyword>
<feature type="domain" description="Nucleoporin nup120-like HEAT repeat" evidence="6">
    <location>
        <begin position="836"/>
        <end position="1005"/>
    </location>
</feature>
<dbReference type="EMBL" id="JAFIMR010000100">
    <property type="protein sequence ID" value="KAI1847480.1"/>
    <property type="molecule type" value="Genomic_DNA"/>
</dbReference>
<dbReference type="Proteomes" id="UP000829685">
    <property type="component" value="Unassembled WGS sequence"/>
</dbReference>
<dbReference type="Pfam" id="PF21486">
    <property type="entry name" value="NUP120_helical"/>
    <property type="match status" value="1"/>
</dbReference>
<protein>
    <submittedName>
        <fullName evidence="7">Uncharacterized protein</fullName>
    </submittedName>
</protein>
<proteinExistence type="predicted"/>
<dbReference type="Pfam" id="PF23300">
    <property type="entry name" value="HEAT_Nup120"/>
    <property type="match status" value="1"/>
</dbReference>
<gene>
    <name evidence="7" type="ORF">JX265_013956</name>
</gene>
<keyword evidence="3" id="KW-0539">Nucleus</keyword>
<feature type="domain" description="Nucleoporin Nup120/160 beta-propeller" evidence="4">
    <location>
        <begin position="74"/>
        <end position="570"/>
    </location>
</feature>
<dbReference type="GO" id="GO:0017056">
    <property type="term" value="F:structural constituent of nuclear pore"/>
    <property type="evidence" value="ECO:0007669"/>
    <property type="project" value="TreeGrafter"/>
</dbReference>
<dbReference type="Pfam" id="PF11715">
    <property type="entry name" value="Beta-prop_Nup120_160"/>
    <property type="match status" value="1"/>
</dbReference>
<evidence type="ECO:0000256" key="3">
    <source>
        <dbReference type="ARBA" id="ARBA00023242"/>
    </source>
</evidence>
<evidence type="ECO:0000259" key="6">
    <source>
        <dbReference type="Pfam" id="PF23300"/>
    </source>
</evidence>
<feature type="domain" description="Nucleoporin Nup120 helical" evidence="5">
    <location>
        <begin position="612"/>
        <end position="743"/>
    </location>
</feature>
<name>A0A9P9W7N7_9PEZI</name>
<dbReference type="SUPFAM" id="SSF50998">
    <property type="entry name" value="Quinoprotein alcohol dehydrogenase-like"/>
    <property type="match status" value="1"/>
</dbReference>
<comment type="caution">
    <text evidence="7">The sequence shown here is derived from an EMBL/GenBank/DDBJ whole genome shotgun (WGS) entry which is preliminary data.</text>
</comment>
<accession>A0A9P9W7N7</accession>